<feature type="domain" description="Glycosyl transferase family 1" evidence="2">
    <location>
        <begin position="197"/>
        <end position="351"/>
    </location>
</feature>
<evidence type="ECO:0008006" key="6">
    <source>
        <dbReference type="Google" id="ProtNLM"/>
    </source>
</evidence>
<name>A0ABX5DEN9_9VIBR</name>
<protein>
    <recommendedName>
        <fullName evidence="6">Glycosyltransferase</fullName>
    </recommendedName>
</protein>
<gene>
    <name evidence="4" type="ORF">COR51_12245</name>
</gene>
<comment type="caution">
    <text evidence="4">The sequence shown here is derived from an EMBL/GenBank/DDBJ whole genome shotgun (WGS) entry which is preliminary data.</text>
</comment>
<sequence length="387" mass="44380">MKVINVVLNDFTKDSRVHKFSTTFAKLGYRVTVVGIHSSGLKEKEHNTDCNYEIRRLKLATKGLPKSKLFVAFKFLEFLFRFIMMVRLSKPQVIHANDIDGLFVGCFAKLFYRRVKVVYDSHEYQAYVNNISPFKSQAIKFLESRLIPHVEHVILVSDSIEDAYLSDYNLCPDKTSVIYNCPDFNLHYEVGNATYFREHFDIPNDKVIFLYQGALSYGRGIENILRAFSDKSVRSDAVCIFMGNGALEARIIDAANSSCNIFFHKSVPYTEIMRVTSSADVGLSIIESTCLSYKYALPNKLFEYIYSGLDIIVSNNPDLAGLVMRYDFGVILKTNEPSSLIKVINNYSKINSNEFDRKRLDIIKRYNWADQESTISKIYNSIDVKEV</sequence>
<evidence type="ECO:0000313" key="4">
    <source>
        <dbReference type="EMBL" id="PRQ67337.1"/>
    </source>
</evidence>
<dbReference type="SUPFAM" id="SSF53756">
    <property type="entry name" value="UDP-Glycosyltransferase/glycogen phosphorylase"/>
    <property type="match status" value="1"/>
</dbReference>
<dbReference type="Pfam" id="PF13439">
    <property type="entry name" value="Glyco_transf_4"/>
    <property type="match status" value="1"/>
</dbReference>
<dbReference type="PANTHER" id="PTHR46401:SF2">
    <property type="entry name" value="GLYCOSYLTRANSFERASE WBBK-RELATED"/>
    <property type="match status" value="1"/>
</dbReference>
<dbReference type="RefSeq" id="WP_096442964.1">
    <property type="nucleotide sequence ID" value="NZ_NWTN01000006.1"/>
</dbReference>
<reference evidence="4 5" key="1">
    <citation type="submission" date="2017-09" db="EMBL/GenBank/DDBJ databases">
        <authorList>
            <person name="Girard L."/>
            <person name="Lami R."/>
            <person name="Suzuki M."/>
            <person name="Baudart J."/>
        </authorList>
    </citation>
    <scope>NUCLEOTIDE SEQUENCE [LARGE SCALE GENOMIC DNA]</scope>
    <source>
        <strain evidence="4 5">17LN0615E</strain>
    </source>
</reference>
<evidence type="ECO:0000259" key="3">
    <source>
        <dbReference type="Pfam" id="PF13439"/>
    </source>
</evidence>
<evidence type="ECO:0000313" key="5">
    <source>
        <dbReference type="Proteomes" id="UP000238163"/>
    </source>
</evidence>
<dbReference type="EMBL" id="NWTN01000006">
    <property type="protein sequence ID" value="PRQ67337.1"/>
    <property type="molecule type" value="Genomic_DNA"/>
</dbReference>
<proteinExistence type="predicted"/>
<dbReference type="Pfam" id="PF00534">
    <property type="entry name" value="Glycos_transf_1"/>
    <property type="match status" value="1"/>
</dbReference>
<reference evidence="4 5" key="2">
    <citation type="submission" date="2018-03" db="EMBL/GenBank/DDBJ databases">
        <title>Genetic Diversity and Phenotypic Plasticity of AHL Mediated Quorum Sensing in Environmental Strains of Vibrio mediterranei.</title>
        <authorList>
            <person name="Lantoine F."/>
            <person name="Vouve F."/>
        </authorList>
    </citation>
    <scope>NUCLEOTIDE SEQUENCE [LARGE SCALE GENOMIC DNA]</scope>
    <source>
        <strain evidence="4 5">17LN0615E</strain>
    </source>
</reference>
<dbReference type="Proteomes" id="UP000238163">
    <property type="component" value="Unassembled WGS sequence"/>
</dbReference>
<keyword evidence="5" id="KW-1185">Reference proteome</keyword>
<dbReference type="Gene3D" id="3.40.50.2000">
    <property type="entry name" value="Glycogen Phosphorylase B"/>
    <property type="match status" value="2"/>
</dbReference>
<evidence type="ECO:0000256" key="1">
    <source>
        <dbReference type="ARBA" id="ARBA00022679"/>
    </source>
</evidence>
<accession>A0ABX5DEN9</accession>
<dbReference type="InterPro" id="IPR001296">
    <property type="entry name" value="Glyco_trans_1"/>
</dbReference>
<keyword evidence="1" id="KW-0808">Transferase</keyword>
<feature type="domain" description="Glycosyltransferase subfamily 4-like N-terminal" evidence="3">
    <location>
        <begin position="17"/>
        <end position="182"/>
    </location>
</feature>
<dbReference type="PANTHER" id="PTHR46401">
    <property type="entry name" value="GLYCOSYLTRANSFERASE WBBK-RELATED"/>
    <property type="match status" value="1"/>
</dbReference>
<evidence type="ECO:0000259" key="2">
    <source>
        <dbReference type="Pfam" id="PF00534"/>
    </source>
</evidence>
<dbReference type="InterPro" id="IPR028098">
    <property type="entry name" value="Glyco_trans_4-like_N"/>
</dbReference>
<organism evidence="4 5">
    <name type="scientific">Vibrio mediterranei</name>
    <dbReference type="NCBI Taxonomy" id="689"/>
    <lineage>
        <taxon>Bacteria</taxon>
        <taxon>Pseudomonadati</taxon>
        <taxon>Pseudomonadota</taxon>
        <taxon>Gammaproteobacteria</taxon>
        <taxon>Vibrionales</taxon>
        <taxon>Vibrionaceae</taxon>
        <taxon>Vibrio</taxon>
    </lineage>
</organism>